<organism evidence="3 4">
    <name type="scientific">Thalassotalea euphylliae</name>
    <dbReference type="NCBI Taxonomy" id="1655234"/>
    <lineage>
        <taxon>Bacteria</taxon>
        <taxon>Pseudomonadati</taxon>
        <taxon>Pseudomonadota</taxon>
        <taxon>Gammaproteobacteria</taxon>
        <taxon>Alteromonadales</taxon>
        <taxon>Colwelliaceae</taxon>
        <taxon>Thalassotalea</taxon>
    </lineage>
</organism>
<protein>
    <submittedName>
        <fullName evidence="3">DUF3131 domain-containing protein</fullName>
    </submittedName>
</protein>
<feature type="transmembrane region" description="Helical" evidence="1">
    <location>
        <begin position="12"/>
        <end position="30"/>
    </location>
</feature>
<dbReference type="Proteomes" id="UP000256478">
    <property type="component" value="Unassembled WGS sequence"/>
</dbReference>
<proteinExistence type="predicted"/>
<comment type="caution">
    <text evidence="3">The sequence shown here is derived from an EMBL/GenBank/DDBJ whole genome shotgun (WGS) entry which is preliminary data.</text>
</comment>
<gene>
    <name evidence="3" type="ORF">DXX93_01440</name>
</gene>
<dbReference type="AlphaFoldDB" id="A0A3E0TLW6"/>
<evidence type="ECO:0000256" key="1">
    <source>
        <dbReference type="SAM" id="Phobius"/>
    </source>
</evidence>
<keyword evidence="1" id="KW-0812">Transmembrane</keyword>
<dbReference type="OrthoDB" id="9147113at2"/>
<evidence type="ECO:0000313" key="4">
    <source>
        <dbReference type="Proteomes" id="UP000256478"/>
    </source>
</evidence>
<dbReference type="RefSeq" id="WP_116006498.1">
    <property type="nucleotide sequence ID" value="NZ_QUOU01000001.1"/>
</dbReference>
<evidence type="ECO:0000259" key="2">
    <source>
        <dbReference type="Pfam" id="PF11329"/>
    </source>
</evidence>
<name>A0A3E0TLW6_9GAMM</name>
<evidence type="ECO:0000313" key="3">
    <source>
        <dbReference type="EMBL" id="REL25337.1"/>
    </source>
</evidence>
<reference evidence="3 4" key="1">
    <citation type="submission" date="2018-08" db="EMBL/GenBank/DDBJ databases">
        <title>Thalassotalea euphylliae genome.</title>
        <authorList>
            <person name="Summers S."/>
            <person name="Rice S.A."/>
            <person name="Freckelton M.L."/>
            <person name="Nedved B.T."/>
            <person name="Hadfield M.G."/>
        </authorList>
    </citation>
    <scope>NUCLEOTIDE SEQUENCE [LARGE SCALE GENOMIC DNA]</scope>
    <source>
        <strain evidence="3 4">H1</strain>
    </source>
</reference>
<dbReference type="EMBL" id="QUOU01000001">
    <property type="protein sequence ID" value="REL25337.1"/>
    <property type="molecule type" value="Genomic_DNA"/>
</dbReference>
<accession>A0A3E0TLW6</accession>
<feature type="domain" description="DUF3131" evidence="2">
    <location>
        <begin position="64"/>
        <end position="428"/>
    </location>
</feature>
<keyword evidence="1" id="KW-1133">Transmembrane helix</keyword>
<dbReference type="Gene3D" id="1.50.10.140">
    <property type="match status" value="1"/>
</dbReference>
<sequence length="447" mass="50245">MTFKDGVLAARHHIVFLCGLCVAFGLVIFLENTDITRQAFKVEVSAELPVRDYAPLTKQELMWGKVAWQYFENNTHPETGLVNSVEGYPAATMWDTASYLLGLISAERLGIVSPEDFHWRMEKALTSLAKLELHDNQLPNKSYNARTLAMVDYQNNVTERGIGWSALDIGRLFVPFNVIVWSYPKYTPLVGEITKQWDIGAMVIDGVMYGAEVTAEGKTNYVQEGRIGYEEYAAKSVSLLGLDVSVALMYNDFLQYESISGVDIPTDKRIPEVYKAHNYVVSEPYILDAIEFGGDAISKEFAFRVYQAQENRYLEQGILTAVSEDNIDQAPYFVYNTVFSNGKAWNAITDTGEDASEFRTVSTKAAIGWHMLYNTEYTQKLMDLIGTNFIEERGWHSGIYEIDGSKNEALTANSNAIILESLHFKVNGPLLNISGKKRPEELSVVMN</sequence>
<keyword evidence="1" id="KW-0472">Membrane</keyword>
<dbReference type="Pfam" id="PF11329">
    <property type="entry name" value="DUF3131"/>
    <property type="match status" value="1"/>
</dbReference>
<dbReference type="InterPro" id="IPR021478">
    <property type="entry name" value="DUF3131"/>
</dbReference>